<dbReference type="GO" id="GO:0046872">
    <property type="term" value="F:metal ion binding"/>
    <property type="evidence" value="ECO:0007669"/>
    <property type="project" value="UniProtKB-KW"/>
</dbReference>
<dbReference type="GO" id="GO:0010436">
    <property type="term" value="F:carotenoid dioxygenase activity"/>
    <property type="evidence" value="ECO:0007669"/>
    <property type="project" value="TreeGrafter"/>
</dbReference>
<keyword evidence="3" id="KW-0560">Oxidoreductase</keyword>
<protein>
    <recommendedName>
        <fullName evidence="5">carotenoid 9,10-dioxygenase</fullName>
        <ecNumber evidence="5">1.14.99.n4</ecNumber>
    </recommendedName>
</protein>
<evidence type="ECO:0000256" key="1">
    <source>
        <dbReference type="ARBA" id="ARBA00006787"/>
    </source>
</evidence>
<accession>A0A2J7ZP44</accession>
<dbReference type="GO" id="GO:0009570">
    <property type="term" value="C:chloroplast stroma"/>
    <property type="evidence" value="ECO:0007669"/>
    <property type="project" value="TreeGrafter"/>
</dbReference>
<evidence type="ECO:0000313" key="8">
    <source>
        <dbReference type="EMBL" id="PNH02028.1"/>
    </source>
</evidence>
<dbReference type="Pfam" id="PF03055">
    <property type="entry name" value="RPE65"/>
    <property type="match status" value="1"/>
</dbReference>
<feature type="binding site" evidence="7">
    <location>
        <position position="93"/>
    </location>
    <ligand>
        <name>Fe cation</name>
        <dbReference type="ChEBI" id="CHEBI:24875"/>
        <note>catalytic</note>
    </ligand>
</feature>
<organism evidence="8 9">
    <name type="scientific">Tetrabaena socialis</name>
    <dbReference type="NCBI Taxonomy" id="47790"/>
    <lineage>
        <taxon>Eukaryota</taxon>
        <taxon>Viridiplantae</taxon>
        <taxon>Chlorophyta</taxon>
        <taxon>core chlorophytes</taxon>
        <taxon>Chlorophyceae</taxon>
        <taxon>CS clade</taxon>
        <taxon>Chlamydomonadales</taxon>
        <taxon>Tetrabaenaceae</taxon>
        <taxon>Tetrabaena</taxon>
    </lineage>
</organism>
<evidence type="ECO:0000256" key="2">
    <source>
        <dbReference type="ARBA" id="ARBA00022723"/>
    </source>
</evidence>
<keyword evidence="2 7" id="KW-0479">Metal-binding</keyword>
<evidence type="ECO:0000256" key="6">
    <source>
        <dbReference type="ARBA" id="ARBA00048709"/>
    </source>
</evidence>
<keyword evidence="8" id="KW-0223">Dioxygenase</keyword>
<sequence length="109" mass="11767">MDLTTKAGKDACVGRITYPQGVFGGEAVFVPRAATTADPRTAARASEDDGFLVVYVYDTAPGTSYMNVYDARTMASKPVASLAMPRRVPYGFHGTWVTEAQLKSQVAWI</sequence>
<comment type="catalytic activity">
    <reaction evidence="6">
        <text>all-trans-zeaxanthin + 2 O2 = 4,9-dimethyldodeca-2,4,6,8,10-pentaenedial + 2 (3R)-hydroxy-beta-ionone</text>
        <dbReference type="Rhea" id="RHEA:26393"/>
        <dbReference type="ChEBI" id="CHEBI:15379"/>
        <dbReference type="ChEBI" id="CHEBI:27547"/>
        <dbReference type="ChEBI" id="CHEBI:53171"/>
        <dbReference type="ChEBI" id="CHEBI:53173"/>
        <dbReference type="EC" id="1.14.99.n4"/>
    </reaction>
</comment>
<reference evidence="8 9" key="1">
    <citation type="journal article" date="2017" name="Mol. Biol. Evol.">
        <title>The 4-celled Tetrabaena socialis nuclear genome reveals the essential components for genetic control of cell number at the origin of multicellularity in the volvocine lineage.</title>
        <authorList>
            <person name="Featherston J."/>
            <person name="Arakaki Y."/>
            <person name="Hanschen E.R."/>
            <person name="Ferris P.J."/>
            <person name="Michod R.E."/>
            <person name="Olson B.J.S.C."/>
            <person name="Nozaki H."/>
            <person name="Durand P.M."/>
        </authorList>
    </citation>
    <scope>NUCLEOTIDE SEQUENCE [LARGE SCALE GENOMIC DNA]</scope>
    <source>
        <strain evidence="8 9">NIES-571</strain>
    </source>
</reference>
<evidence type="ECO:0000256" key="7">
    <source>
        <dbReference type="PIRSR" id="PIRSR604294-1"/>
    </source>
</evidence>
<proteinExistence type="inferred from homology"/>
<evidence type="ECO:0000256" key="4">
    <source>
        <dbReference type="ARBA" id="ARBA00023004"/>
    </source>
</evidence>
<comment type="similarity">
    <text evidence="1">Belongs to the carotenoid oxygenase family.</text>
</comment>
<dbReference type="PANTHER" id="PTHR10543:SF89">
    <property type="entry name" value="CAROTENOID 9,10(9',10')-CLEAVAGE DIOXYGENASE 1"/>
    <property type="match status" value="1"/>
</dbReference>
<evidence type="ECO:0000256" key="5">
    <source>
        <dbReference type="ARBA" id="ARBA00039084"/>
    </source>
</evidence>
<name>A0A2J7ZP44_9CHLO</name>
<comment type="caution">
    <text evidence="8">The sequence shown here is derived from an EMBL/GenBank/DDBJ whole genome shotgun (WGS) entry which is preliminary data.</text>
</comment>
<dbReference type="GO" id="GO:0016121">
    <property type="term" value="P:carotene catabolic process"/>
    <property type="evidence" value="ECO:0007669"/>
    <property type="project" value="TreeGrafter"/>
</dbReference>
<gene>
    <name evidence="8" type="ORF">TSOC_012004</name>
</gene>
<evidence type="ECO:0000313" key="9">
    <source>
        <dbReference type="Proteomes" id="UP000236333"/>
    </source>
</evidence>
<dbReference type="EC" id="1.14.99.n4" evidence="5"/>
<dbReference type="InterPro" id="IPR004294">
    <property type="entry name" value="Carotenoid_Oase"/>
</dbReference>
<dbReference type="AlphaFoldDB" id="A0A2J7ZP44"/>
<dbReference type="EMBL" id="PGGS01000736">
    <property type="protein sequence ID" value="PNH02028.1"/>
    <property type="molecule type" value="Genomic_DNA"/>
</dbReference>
<dbReference type="Proteomes" id="UP000236333">
    <property type="component" value="Unassembled WGS sequence"/>
</dbReference>
<keyword evidence="4 7" id="KW-0408">Iron</keyword>
<keyword evidence="9" id="KW-1185">Reference proteome</keyword>
<dbReference type="OrthoDB" id="1069523at2759"/>
<comment type="cofactor">
    <cofactor evidence="7">
        <name>Fe(2+)</name>
        <dbReference type="ChEBI" id="CHEBI:29033"/>
    </cofactor>
    <text evidence="7">Binds 1 Fe(2+) ion per subunit.</text>
</comment>
<dbReference type="PANTHER" id="PTHR10543">
    <property type="entry name" value="BETA-CAROTENE DIOXYGENASE"/>
    <property type="match status" value="1"/>
</dbReference>
<evidence type="ECO:0000256" key="3">
    <source>
        <dbReference type="ARBA" id="ARBA00023002"/>
    </source>
</evidence>